<evidence type="ECO:0000313" key="3">
    <source>
        <dbReference type="Proteomes" id="UP000595823"/>
    </source>
</evidence>
<dbReference type="InterPro" id="IPR048147">
    <property type="entry name" value="CBO0543-like"/>
</dbReference>
<reference evidence="2 3" key="1">
    <citation type="submission" date="2020-06" db="EMBL/GenBank/DDBJ databases">
        <title>Genomic analysis of Salicibibacter sp. NKC5-3.</title>
        <authorList>
            <person name="Oh Y.J."/>
        </authorList>
    </citation>
    <scope>NUCLEOTIDE SEQUENCE [LARGE SCALE GENOMIC DNA]</scope>
    <source>
        <strain evidence="2 3">NKC5-3</strain>
    </source>
</reference>
<dbReference type="EMBL" id="CP054705">
    <property type="protein sequence ID" value="QQK78225.1"/>
    <property type="molecule type" value="Genomic_DNA"/>
</dbReference>
<evidence type="ECO:0000313" key="2">
    <source>
        <dbReference type="EMBL" id="QQK78225.1"/>
    </source>
</evidence>
<feature type="transmembrane region" description="Helical" evidence="1">
    <location>
        <begin position="39"/>
        <end position="60"/>
    </location>
</feature>
<keyword evidence="1" id="KW-1133">Transmembrane helix</keyword>
<feature type="transmembrane region" description="Helical" evidence="1">
    <location>
        <begin position="101"/>
        <end position="120"/>
    </location>
</feature>
<dbReference type="AlphaFoldDB" id="A0A7T6Z753"/>
<feature type="transmembrane region" description="Helical" evidence="1">
    <location>
        <begin position="6"/>
        <end position="27"/>
    </location>
</feature>
<accession>A0A7T6Z753</accession>
<keyword evidence="1" id="KW-0472">Membrane</keyword>
<keyword evidence="1" id="KW-0812">Transmembrane</keyword>
<dbReference type="NCBIfam" id="NF041644">
    <property type="entry name" value="CBO0543_fam"/>
    <property type="match status" value="1"/>
</dbReference>
<feature type="transmembrane region" description="Helical" evidence="1">
    <location>
        <begin position="66"/>
        <end position="89"/>
    </location>
</feature>
<proteinExistence type="predicted"/>
<sequence length="164" mass="19076">MKGNKVDHFVLHGTLIVTVSSLAILLLRKKSSIKDWLLAYLFNGITNGIIDNVLVSYKILQYPVRYFPKLFDSSVLFDFLVYPTFTVFFNQWSEKDKPKMILFKLLILTVPSTLGEWLIVQKTNLHDWKKGWKWYHSFGSLTLKSLTTRVLVGFVRKVSDKQNS</sequence>
<protein>
    <submittedName>
        <fullName evidence="2">Uncharacterized protein</fullName>
    </submittedName>
</protein>
<organism evidence="2 3">
    <name type="scientific">Salicibibacter cibarius</name>
    <dbReference type="NCBI Taxonomy" id="2743000"/>
    <lineage>
        <taxon>Bacteria</taxon>
        <taxon>Bacillati</taxon>
        <taxon>Bacillota</taxon>
        <taxon>Bacilli</taxon>
        <taxon>Bacillales</taxon>
        <taxon>Bacillaceae</taxon>
        <taxon>Salicibibacter</taxon>
    </lineage>
</organism>
<evidence type="ECO:0000256" key="1">
    <source>
        <dbReference type="SAM" id="Phobius"/>
    </source>
</evidence>
<keyword evidence="3" id="KW-1185">Reference proteome</keyword>
<name>A0A7T6Z753_9BACI</name>
<gene>
    <name evidence="2" type="ORF">HUG15_07360</name>
</gene>
<dbReference type="KEGG" id="scia:HUG15_07360"/>
<dbReference type="Proteomes" id="UP000595823">
    <property type="component" value="Chromosome"/>
</dbReference>